<dbReference type="STRING" id="306540.SAMN05421839_1544"/>
<dbReference type="InterPro" id="IPR010719">
    <property type="entry name" value="MnmM_MeTrfase"/>
</dbReference>
<keyword evidence="4" id="KW-1185">Reference proteome</keyword>
<evidence type="ECO:0000313" key="2">
    <source>
        <dbReference type="EMBL" id="SFP75374.1"/>
    </source>
</evidence>
<gene>
    <name evidence="1" type="primary">ytqB</name>
    <name evidence="1" type="ORF">HHA03_23210</name>
    <name evidence="2" type="ORF">SAMN05421839_1544</name>
</gene>
<sequence>MKRVIPYSHQLLKETIQPGDIVVDATMGNGHDTLLLSELVGETGFVYSFDIQKEALAATKARLDAHQQPPRTLILDSHARLEAYLKPEHAHNIKAAIFNLGYLPGSDKSIITTPDSTITAVKTLIHHLTVDGIIILVVYHGHPGGDVERDHLTAYLSQLDQKSFDVLRYGFINQQNHPPFILAIKKKPRK</sequence>
<evidence type="ECO:0000313" key="4">
    <source>
        <dbReference type="Proteomes" id="UP000321547"/>
    </source>
</evidence>
<reference evidence="2 3" key="1">
    <citation type="submission" date="2016-10" db="EMBL/GenBank/DDBJ databases">
        <authorList>
            <person name="de Groot N.N."/>
        </authorList>
    </citation>
    <scope>NUCLEOTIDE SEQUENCE [LARGE SCALE GENOMIC DNA]</scope>
    <source>
        <strain evidence="2 3">DSM 17073</strain>
    </source>
</reference>
<dbReference type="SUPFAM" id="SSF53335">
    <property type="entry name" value="S-adenosyl-L-methionine-dependent methyltransferases"/>
    <property type="match status" value="1"/>
</dbReference>
<protein>
    <submittedName>
        <fullName evidence="1 2">rRNA methylase</fullName>
    </submittedName>
</protein>
<organism evidence="2 3">
    <name type="scientific">Halolactibacillus halophilus</name>
    <dbReference type="NCBI Taxonomy" id="306540"/>
    <lineage>
        <taxon>Bacteria</taxon>
        <taxon>Bacillati</taxon>
        <taxon>Bacillota</taxon>
        <taxon>Bacilli</taxon>
        <taxon>Bacillales</taxon>
        <taxon>Bacillaceae</taxon>
        <taxon>Halolactibacillus</taxon>
    </lineage>
</organism>
<dbReference type="Proteomes" id="UP000321547">
    <property type="component" value="Unassembled WGS sequence"/>
</dbReference>
<dbReference type="PANTHER" id="PTHR35276:SF1">
    <property type="entry name" value="TRNA (MNM(5)S(2)U34)-METHYLTRANSFERASE, CHLOROPLASTIC"/>
    <property type="match status" value="1"/>
</dbReference>
<dbReference type="AlphaFoldDB" id="A0A1I5SX52"/>
<dbReference type="PANTHER" id="PTHR35276">
    <property type="entry name" value="S-ADENOSYL-L-METHIONINE-DEPENDENT METHYLTRANSFERASES SUPERFAMILY PROTEIN"/>
    <property type="match status" value="1"/>
</dbReference>
<dbReference type="GO" id="GO:0008168">
    <property type="term" value="F:methyltransferase activity"/>
    <property type="evidence" value="ECO:0007669"/>
    <property type="project" value="UniProtKB-KW"/>
</dbReference>
<dbReference type="OrthoDB" id="9792989at2"/>
<keyword evidence="2" id="KW-0489">Methyltransferase</keyword>
<dbReference type="InterPro" id="IPR029063">
    <property type="entry name" value="SAM-dependent_MTases_sf"/>
</dbReference>
<evidence type="ECO:0000313" key="1">
    <source>
        <dbReference type="EMBL" id="GEM02789.1"/>
    </source>
</evidence>
<dbReference type="RefSeq" id="WP_089833867.1">
    <property type="nucleotide sequence ID" value="NZ_BJWI01000060.1"/>
</dbReference>
<keyword evidence="2" id="KW-0808">Transferase</keyword>
<proteinExistence type="predicted"/>
<dbReference type="Gene3D" id="3.40.50.150">
    <property type="entry name" value="Vaccinia Virus protein VP39"/>
    <property type="match status" value="1"/>
</dbReference>
<reference evidence="1 4" key="2">
    <citation type="submission" date="2019-07" db="EMBL/GenBank/DDBJ databases">
        <title>Whole genome shotgun sequence of Halolactibacillus halophilus NBRC 100868.</title>
        <authorList>
            <person name="Hosoyama A."/>
            <person name="Uohara A."/>
            <person name="Ohji S."/>
            <person name="Ichikawa N."/>
        </authorList>
    </citation>
    <scope>NUCLEOTIDE SEQUENCE [LARGE SCALE GENOMIC DNA]</scope>
    <source>
        <strain evidence="1 4">NBRC 100868</strain>
    </source>
</reference>
<dbReference type="EMBL" id="FOXC01000054">
    <property type="protein sequence ID" value="SFP75374.1"/>
    <property type="molecule type" value="Genomic_DNA"/>
</dbReference>
<dbReference type="EMBL" id="BJWI01000060">
    <property type="protein sequence ID" value="GEM02789.1"/>
    <property type="molecule type" value="Genomic_DNA"/>
</dbReference>
<name>A0A1I5SX52_9BACI</name>
<dbReference type="Proteomes" id="UP000242243">
    <property type="component" value="Unassembled WGS sequence"/>
</dbReference>
<accession>A0A1I5SX52</accession>
<evidence type="ECO:0000313" key="3">
    <source>
        <dbReference type="Proteomes" id="UP000242243"/>
    </source>
</evidence>
<dbReference type="Pfam" id="PF06962">
    <property type="entry name" value="rRNA_methylase"/>
    <property type="match status" value="1"/>
</dbReference>
<dbReference type="GO" id="GO:0032259">
    <property type="term" value="P:methylation"/>
    <property type="evidence" value="ECO:0007669"/>
    <property type="project" value="UniProtKB-KW"/>
</dbReference>